<dbReference type="InterPro" id="IPR006357">
    <property type="entry name" value="HAD-SF_hydro_IIA"/>
</dbReference>
<sequence length="364" mass="36504">MTDPVALAGGSSRALTEEYDVALLDLDGVVYVGPDAVPGVPAALARARLAGMRLGFVTNNAARTPEDVAAHLSELEVPAAADDVITSSQAAATVVAGLFDAGARVLAVGGPGVAAALSAAGLDVVGAAEDQPVAVVQGYGKEVGWAQLAEAVVAVRNGAQHVATNTDATIPSPRGPLPGNGAMVGVVRAVTGQAPLVTGKPDPAMHAECVRRTGARNPLVVGDRLDTDIEGARRAGAASLLVLSGVTDPDTLLTAGPQHRPDLLARDAAGLLTAHPPVHAAGTSWRCGRWSVRGAEGNDALVLAAGPEDSADDGAGDGLDGLRALCVAHWSRHPDDCAGVRVVAADDEAAQALAEWGIGREGRG</sequence>
<dbReference type="GO" id="GO:0005737">
    <property type="term" value="C:cytoplasm"/>
    <property type="evidence" value="ECO:0007669"/>
    <property type="project" value="TreeGrafter"/>
</dbReference>
<dbReference type="Gene3D" id="3.40.50.1000">
    <property type="entry name" value="HAD superfamily/HAD-like"/>
    <property type="match status" value="2"/>
</dbReference>
<evidence type="ECO:0000313" key="2">
    <source>
        <dbReference type="EMBL" id="CAA9238497.1"/>
    </source>
</evidence>
<dbReference type="GO" id="GO:0016791">
    <property type="term" value="F:phosphatase activity"/>
    <property type="evidence" value="ECO:0007669"/>
    <property type="project" value="TreeGrafter"/>
</dbReference>
<evidence type="ECO:0000259" key="1">
    <source>
        <dbReference type="Pfam" id="PF18407"/>
    </source>
</evidence>
<keyword evidence="2" id="KW-0378">Hydrolase</keyword>
<gene>
    <name evidence="2" type="ORF">AVDCRST_MAG57-1367</name>
</gene>
<dbReference type="PANTHER" id="PTHR19288:SF95">
    <property type="entry name" value="D-GLYCEROL 3-PHOSPHATE PHOSPHATASE"/>
    <property type="match status" value="1"/>
</dbReference>
<dbReference type="NCBIfam" id="TIGR01460">
    <property type="entry name" value="HAD-SF-IIA"/>
    <property type="match status" value="1"/>
</dbReference>
<dbReference type="SUPFAM" id="SSF56784">
    <property type="entry name" value="HAD-like"/>
    <property type="match status" value="1"/>
</dbReference>
<dbReference type="AlphaFoldDB" id="A0A6J4I005"/>
<proteinExistence type="predicted"/>
<organism evidence="2">
    <name type="scientific">uncultured Blastococcus sp</name>
    <dbReference type="NCBI Taxonomy" id="217144"/>
    <lineage>
        <taxon>Bacteria</taxon>
        <taxon>Bacillati</taxon>
        <taxon>Actinomycetota</taxon>
        <taxon>Actinomycetes</taxon>
        <taxon>Geodermatophilales</taxon>
        <taxon>Geodermatophilaceae</taxon>
        <taxon>Blastococcus</taxon>
        <taxon>environmental samples</taxon>
    </lineage>
</organism>
<dbReference type="Pfam" id="PF13344">
    <property type="entry name" value="Hydrolase_6"/>
    <property type="match status" value="1"/>
</dbReference>
<dbReference type="Gene3D" id="3.30.300.290">
    <property type="match status" value="1"/>
</dbReference>
<dbReference type="InterPro" id="IPR041065">
    <property type="entry name" value="GNAT-like"/>
</dbReference>
<accession>A0A6J4I005</accession>
<feature type="domain" description="GCN5-related N-acetyltransferase-like" evidence="1">
    <location>
        <begin position="287"/>
        <end position="357"/>
    </location>
</feature>
<dbReference type="EMBL" id="CADCTI010000125">
    <property type="protein sequence ID" value="CAA9238497.1"/>
    <property type="molecule type" value="Genomic_DNA"/>
</dbReference>
<dbReference type="Pfam" id="PF18407">
    <property type="entry name" value="GNAT_like"/>
    <property type="match status" value="1"/>
</dbReference>
<dbReference type="InterPro" id="IPR023214">
    <property type="entry name" value="HAD_sf"/>
</dbReference>
<name>A0A6J4I005_9ACTN</name>
<protein>
    <submittedName>
        <fullName evidence="2">4-nitrophenylphosphatase</fullName>
        <ecNumber evidence="2">3.1.3.41</ecNumber>
    </submittedName>
</protein>
<dbReference type="EC" id="3.1.3.41" evidence="2"/>
<dbReference type="InterPro" id="IPR036412">
    <property type="entry name" value="HAD-like_sf"/>
</dbReference>
<dbReference type="PANTHER" id="PTHR19288">
    <property type="entry name" value="4-NITROPHENYLPHOSPHATASE-RELATED"/>
    <property type="match status" value="1"/>
</dbReference>
<dbReference type="Pfam" id="PF13242">
    <property type="entry name" value="Hydrolase_like"/>
    <property type="match status" value="1"/>
</dbReference>
<reference evidence="2" key="1">
    <citation type="submission" date="2020-02" db="EMBL/GenBank/DDBJ databases">
        <authorList>
            <person name="Meier V. D."/>
        </authorList>
    </citation>
    <scope>NUCLEOTIDE SEQUENCE</scope>
    <source>
        <strain evidence="2">AVDCRST_MAG57</strain>
    </source>
</reference>